<dbReference type="FunFam" id="2.60.40.790:FF:000013">
    <property type="entry name" value="Very-long-chain (3R)-3-hydroxyacyl-CoA dehydratase"/>
    <property type="match status" value="1"/>
</dbReference>
<gene>
    <name evidence="4" type="ORF">PV328_000645</name>
</gene>
<comment type="caution">
    <text evidence="4">The sequence shown here is derived from an EMBL/GenBank/DDBJ whole genome shotgun (WGS) entry which is preliminary data.</text>
</comment>
<protein>
    <recommendedName>
        <fullName evidence="3">CS domain-containing protein</fullName>
    </recommendedName>
</protein>
<dbReference type="PANTHER" id="PTHR22932">
    <property type="entry name" value="TELOMERASE-BINDING PROTEIN P23 HSP90 CO-CHAPERONE"/>
    <property type="match status" value="1"/>
</dbReference>
<dbReference type="SUPFAM" id="SSF49764">
    <property type="entry name" value="HSP20-like chaperones"/>
    <property type="match status" value="1"/>
</dbReference>
<dbReference type="InterPro" id="IPR007052">
    <property type="entry name" value="CS_dom"/>
</dbReference>
<reference evidence="4" key="1">
    <citation type="journal article" date="2023" name="bioRxiv">
        <title>Scaffold-level genome assemblies of two parasitoid biocontrol wasps reveal the parthenogenesis mechanism and an associated novel virus.</title>
        <authorList>
            <person name="Inwood S."/>
            <person name="Skelly J."/>
            <person name="Guhlin J."/>
            <person name="Harrop T."/>
            <person name="Goldson S."/>
            <person name="Dearden P."/>
        </authorList>
    </citation>
    <scope>NUCLEOTIDE SEQUENCE</scope>
    <source>
        <strain evidence="4">Irish</strain>
        <tissue evidence="4">Whole body</tissue>
    </source>
</reference>
<name>A0AA39KWN4_9HYME</name>
<dbReference type="PANTHER" id="PTHR22932:SF1">
    <property type="entry name" value="CO-CHAPERONE PROTEIN DAF-41"/>
    <property type="match status" value="1"/>
</dbReference>
<evidence type="ECO:0000256" key="2">
    <source>
        <dbReference type="SAM" id="MobiDB-lite"/>
    </source>
</evidence>
<comment type="similarity">
    <text evidence="1">Belongs to the p23/wos2 family.</text>
</comment>
<evidence type="ECO:0000313" key="5">
    <source>
        <dbReference type="Proteomes" id="UP001168990"/>
    </source>
</evidence>
<dbReference type="PROSITE" id="PS51203">
    <property type="entry name" value="CS"/>
    <property type="match status" value="1"/>
</dbReference>
<evidence type="ECO:0000259" key="3">
    <source>
        <dbReference type="PROSITE" id="PS51203"/>
    </source>
</evidence>
<feature type="domain" description="CS" evidence="3">
    <location>
        <begin position="22"/>
        <end position="111"/>
    </location>
</feature>
<feature type="compositionally biased region" description="Basic and acidic residues" evidence="2">
    <location>
        <begin position="141"/>
        <end position="150"/>
    </location>
</feature>
<accession>A0AA39KWN4</accession>
<organism evidence="4 5">
    <name type="scientific">Microctonus aethiopoides</name>
    <dbReference type="NCBI Taxonomy" id="144406"/>
    <lineage>
        <taxon>Eukaryota</taxon>
        <taxon>Metazoa</taxon>
        <taxon>Ecdysozoa</taxon>
        <taxon>Arthropoda</taxon>
        <taxon>Hexapoda</taxon>
        <taxon>Insecta</taxon>
        <taxon>Pterygota</taxon>
        <taxon>Neoptera</taxon>
        <taxon>Endopterygota</taxon>
        <taxon>Hymenoptera</taxon>
        <taxon>Apocrita</taxon>
        <taxon>Ichneumonoidea</taxon>
        <taxon>Braconidae</taxon>
        <taxon>Euphorinae</taxon>
        <taxon>Microctonus</taxon>
    </lineage>
</organism>
<evidence type="ECO:0000256" key="1">
    <source>
        <dbReference type="ARBA" id="ARBA00025733"/>
    </source>
</evidence>
<feature type="compositionally biased region" description="Acidic residues" evidence="2">
    <location>
        <begin position="167"/>
        <end position="189"/>
    </location>
</feature>
<evidence type="ECO:0000313" key="4">
    <source>
        <dbReference type="EMBL" id="KAK0176515.1"/>
    </source>
</evidence>
<dbReference type="InterPro" id="IPR045250">
    <property type="entry name" value="p23-like"/>
</dbReference>
<dbReference type="InterPro" id="IPR008978">
    <property type="entry name" value="HSP20-like_chaperone"/>
</dbReference>
<dbReference type="AlphaFoldDB" id="A0AA39KWN4"/>
<dbReference type="GO" id="GO:0005829">
    <property type="term" value="C:cytosol"/>
    <property type="evidence" value="ECO:0007669"/>
    <property type="project" value="TreeGrafter"/>
</dbReference>
<dbReference type="GO" id="GO:0005634">
    <property type="term" value="C:nucleus"/>
    <property type="evidence" value="ECO:0007669"/>
    <property type="project" value="TreeGrafter"/>
</dbReference>
<dbReference type="GO" id="GO:0051087">
    <property type="term" value="F:protein-folding chaperone binding"/>
    <property type="evidence" value="ECO:0007669"/>
    <property type="project" value="TreeGrafter"/>
</dbReference>
<reference evidence="4" key="2">
    <citation type="submission" date="2023-03" db="EMBL/GenBank/DDBJ databases">
        <authorList>
            <person name="Inwood S.N."/>
            <person name="Skelly J.G."/>
            <person name="Guhlin J."/>
            <person name="Harrop T.W.R."/>
            <person name="Goldson S.G."/>
            <person name="Dearden P.K."/>
        </authorList>
    </citation>
    <scope>NUCLEOTIDE SEQUENCE</scope>
    <source>
        <strain evidence="4">Irish</strain>
        <tissue evidence="4">Whole body</tissue>
    </source>
</reference>
<sequence length="189" mass="21688">MVSREYKMNISFRELCTARYMITPPPVMWAQRSGQLYVTFCLEDCKDPEIKVEAEKLYFKGIGGTERKEHEVTVNLFKPIDTTKTVQNPKGRLFELVLTKAEEGPYWPRLTKENQKFHWLKCDFNKWTDEDDSDNASEDGGEPRDLEKVMRNMGYMGGGDGKPNFGDLDDIADDAEGADSDDDEIPDLE</sequence>
<feature type="compositionally biased region" description="Acidic residues" evidence="2">
    <location>
        <begin position="130"/>
        <end position="140"/>
    </location>
</feature>
<proteinExistence type="inferred from homology"/>
<dbReference type="EMBL" id="JAQQBS010000001">
    <property type="protein sequence ID" value="KAK0176515.1"/>
    <property type="molecule type" value="Genomic_DNA"/>
</dbReference>
<dbReference type="GO" id="GO:0006457">
    <property type="term" value="P:protein folding"/>
    <property type="evidence" value="ECO:0007669"/>
    <property type="project" value="TreeGrafter"/>
</dbReference>
<keyword evidence="5" id="KW-1185">Reference proteome</keyword>
<dbReference type="Gene3D" id="2.60.40.790">
    <property type="match status" value="1"/>
</dbReference>
<dbReference type="GO" id="GO:0051131">
    <property type="term" value="P:chaperone-mediated protein complex assembly"/>
    <property type="evidence" value="ECO:0007669"/>
    <property type="project" value="TreeGrafter"/>
</dbReference>
<dbReference type="Proteomes" id="UP001168990">
    <property type="component" value="Unassembled WGS sequence"/>
</dbReference>
<dbReference type="CDD" id="cd06465">
    <property type="entry name" value="p23_hB-ind1_like"/>
    <property type="match status" value="1"/>
</dbReference>
<feature type="region of interest" description="Disordered" evidence="2">
    <location>
        <begin position="130"/>
        <end position="189"/>
    </location>
</feature>
<dbReference type="GO" id="GO:0051879">
    <property type="term" value="F:Hsp90 protein binding"/>
    <property type="evidence" value="ECO:0007669"/>
    <property type="project" value="InterPro"/>
</dbReference>